<accession>G4TIR5</accession>
<feature type="transmembrane region" description="Helical" evidence="2">
    <location>
        <begin position="259"/>
        <end position="282"/>
    </location>
</feature>
<comment type="caution">
    <text evidence="3">The sequence shown here is derived from an EMBL/GenBank/DDBJ whole genome shotgun (WGS) entry which is preliminary data.</text>
</comment>
<gene>
    <name evidence="3" type="ORF">PIIN_05135</name>
</gene>
<dbReference type="Proteomes" id="UP000007148">
    <property type="component" value="Unassembled WGS sequence"/>
</dbReference>
<feature type="transmembrane region" description="Helical" evidence="2">
    <location>
        <begin position="93"/>
        <end position="111"/>
    </location>
</feature>
<dbReference type="OrthoDB" id="10322939at2759"/>
<feature type="transmembrane region" description="Helical" evidence="2">
    <location>
        <begin position="65"/>
        <end position="87"/>
    </location>
</feature>
<keyword evidence="4" id="KW-1185">Reference proteome</keyword>
<evidence type="ECO:0000313" key="4">
    <source>
        <dbReference type="Proteomes" id="UP000007148"/>
    </source>
</evidence>
<proteinExistence type="predicted"/>
<name>G4TIR5_SERID</name>
<keyword evidence="2" id="KW-0812">Transmembrane</keyword>
<evidence type="ECO:0000313" key="3">
    <source>
        <dbReference type="EMBL" id="CCA71199.1"/>
    </source>
</evidence>
<dbReference type="InParanoid" id="G4TIR5"/>
<reference evidence="3 4" key="1">
    <citation type="journal article" date="2011" name="PLoS Pathog.">
        <title>Endophytic Life Strategies Decoded by Genome and Transcriptome Analyses of the Mutualistic Root Symbiont Piriformospora indica.</title>
        <authorList>
            <person name="Zuccaro A."/>
            <person name="Lahrmann U."/>
            <person name="Guldener U."/>
            <person name="Langen G."/>
            <person name="Pfiffi S."/>
            <person name="Biedenkopf D."/>
            <person name="Wong P."/>
            <person name="Samans B."/>
            <person name="Grimm C."/>
            <person name="Basiewicz M."/>
            <person name="Murat C."/>
            <person name="Martin F."/>
            <person name="Kogel K.H."/>
        </authorList>
    </citation>
    <scope>NUCLEOTIDE SEQUENCE [LARGE SCALE GENOMIC DNA]</scope>
    <source>
        <strain evidence="3 4">DSM 11827</strain>
    </source>
</reference>
<keyword evidence="2" id="KW-0472">Membrane</keyword>
<feature type="region of interest" description="Disordered" evidence="1">
    <location>
        <begin position="1"/>
        <end position="36"/>
    </location>
</feature>
<dbReference type="AlphaFoldDB" id="G4TIR5"/>
<organism evidence="3 4">
    <name type="scientific">Serendipita indica (strain DSM 11827)</name>
    <name type="common">Root endophyte fungus</name>
    <name type="synonym">Piriformospora indica</name>
    <dbReference type="NCBI Taxonomy" id="1109443"/>
    <lineage>
        <taxon>Eukaryota</taxon>
        <taxon>Fungi</taxon>
        <taxon>Dikarya</taxon>
        <taxon>Basidiomycota</taxon>
        <taxon>Agaricomycotina</taxon>
        <taxon>Agaricomycetes</taxon>
        <taxon>Sebacinales</taxon>
        <taxon>Serendipitaceae</taxon>
        <taxon>Serendipita</taxon>
    </lineage>
</organism>
<feature type="transmembrane region" description="Helical" evidence="2">
    <location>
        <begin position="123"/>
        <end position="144"/>
    </location>
</feature>
<evidence type="ECO:0000256" key="2">
    <source>
        <dbReference type="SAM" id="Phobius"/>
    </source>
</evidence>
<feature type="transmembrane region" description="Helical" evidence="2">
    <location>
        <begin position="212"/>
        <end position="238"/>
    </location>
</feature>
<feature type="compositionally biased region" description="Low complexity" evidence="1">
    <location>
        <begin position="20"/>
        <end position="33"/>
    </location>
</feature>
<evidence type="ECO:0000256" key="1">
    <source>
        <dbReference type="SAM" id="MobiDB-lite"/>
    </source>
</evidence>
<protein>
    <submittedName>
        <fullName evidence="3">Uncharacterized protein</fullName>
    </submittedName>
</protein>
<dbReference type="HOGENOM" id="CLU_966809_0_0_1"/>
<sequence>MSQHRVVHQNLPDNDRDESAGAAATGAQENASQPRVIQQTLPENDRDETFVVTTESPNSFAQSSLFVLVILLTAILVPLVLLFIIIVNLSGSIIASILFEVLGHAVLRALGVDGFNNRLKHSVKVGAVGGAIVAIPFNIFYAFLEYLIAPTVVSVTDESEAEPLLPPERQSSFGQVTKSFNESLKGTRRNPINQRLYLQQRETGEAPSRWRVFFALLGDFLSGPALGALSGAVGSFVLEKAGHEVMDVAHSVQAGALGGFILGPLAAALFSTMFAVAIAVFISRNPST</sequence>
<dbReference type="EMBL" id="CAFZ01000110">
    <property type="protein sequence ID" value="CCA71199.1"/>
    <property type="molecule type" value="Genomic_DNA"/>
</dbReference>
<keyword evidence="2" id="KW-1133">Transmembrane helix</keyword>